<dbReference type="STRING" id="1920490.GCA_001895925_03356"/>
<dbReference type="Gene3D" id="3.90.1310.10">
    <property type="entry name" value="Penicillin-binding protein 2a (Domain 2)"/>
    <property type="match status" value="1"/>
</dbReference>
<dbReference type="Gene3D" id="3.40.710.10">
    <property type="entry name" value="DD-peptidase/beta-lactamase superfamily"/>
    <property type="match status" value="1"/>
</dbReference>
<evidence type="ECO:0000256" key="9">
    <source>
        <dbReference type="ARBA" id="ARBA00022960"/>
    </source>
</evidence>
<protein>
    <submittedName>
        <fullName evidence="17">Penicillin-binding protein 2</fullName>
    </submittedName>
</protein>
<evidence type="ECO:0000259" key="16">
    <source>
        <dbReference type="Pfam" id="PF03717"/>
    </source>
</evidence>
<evidence type="ECO:0000256" key="11">
    <source>
        <dbReference type="ARBA" id="ARBA00022989"/>
    </source>
</evidence>
<sequence>MTLIQSPPTTIAHQKHARSVGRKHQALMLMFGVTAIILGGLGGRLAYLQLMQGHQNREMAESNRIRLLPKQPERGKILDRTGKILAGSRLSHSVFLWPLAQKKAEWSQTLARVSQILNIPVADIQKRLEQEGYNSPYRVRIARSISPQKVTALAENIGELDGVQVDAEAVRNYPNGDLAAHVLGYTGELTDDDFKKHPQDNYRLGDVIGQMGIESAREQDLRGEWGGQQVEVDGAGNVVKILGEKQTHAGKDVTLTIDLDLQKAAETALGNRKGAIVAIDPNNGAILAMVSRPAFDPNLFSTRISEKQWERLQSTDHPFVNRALQGYPPASTFKIVTTTAGLESGKFSPDTVLATSASIRVGGIDFGDWNHAGFGPQGFVGALTWSSDTFFYQIGMGVGDQTLIQWTRRFGFGQKTGIELGNEEAAGLVPDDEWKQKEVHESWFLGDTVNMSIGQGFLQCTPLQVAGMFAIAANGGYRVKPHLLKDNEAAQTWREALKLKPETVRILHEGLHGVVNGGTATAAFSGTDLAIAGKSGTAEDFGRESHTWFGAFSPVDKPKIVVVAFGENSGGGGGSFAAPMVRQVLEAYFHPDKAQKKQAEVVAAPRD</sequence>
<evidence type="ECO:0000256" key="14">
    <source>
        <dbReference type="SAM" id="Phobius"/>
    </source>
</evidence>
<dbReference type="InterPro" id="IPR001460">
    <property type="entry name" value="PCN-bd_Tpept"/>
</dbReference>
<evidence type="ECO:0000256" key="7">
    <source>
        <dbReference type="ARBA" id="ARBA00022692"/>
    </source>
</evidence>
<keyword evidence="4" id="KW-1003">Cell membrane</keyword>
<dbReference type="Pfam" id="PF00905">
    <property type="entry name" value="Transpeptidase"/>
    <property type="match status" value="1"/>
</dbReference>
<evidence type="ECO:0000313" key="18">
    <source>
        <dbReference type="Proteomes" id="UP000238634"/>
    </source>
</evidence>
<dbReference type="InterPro" id="IPR005311">
    <property type="entry name" value="PBP_dimer"/>
</dbReference>
<gene>
    <name evidence="17" type="primary">mrdA</name>
    <name evidence="17" type="ORF">C7B65_25755</name>
</gene>
<evidence type="ECO:0000313" key="17">
    <source>
        <dbReference type="EMBL" id="PSB14820.1"/>
    </source>
</evidence>
<keyword evidence="13" id="KW-0961">Cell wall biogenesis/degradation</keyword>
<dbReference type="InterPro" id="IPR017790">
    <property type="entry name" value="Penicillin-binding_protein_2"/>
</dbReference>
<dbReference type="PANTHER" id="PTHR30627:SF2">
    <property type="entry name" value="PEPTIDOGLYCAN D,D-TRANSPEPTIDASE MRDA"/>
    <property type="match status" value="1"/>
</dbReference>
<accession>A0A2T1D2W9</accession>
<dbReference type="GO" id="GO:0009252">
    <property type="term" value="P:peptidoglycan biosynthetic process"/>
    <property type="evidence" value="ECO:0007669"/>
    <property type="project" value="UniProtKB-KW"/>
</dbReference>
<feature type="domain" description="Penicillin-binding protein transpeptidase" evidence="15">
    <location>
        <begin position="274"/>
        <end position="586"/>
    </location>
</feature>
<proteinExistence type="inferred from homology"/>
<keyword evidence="6" id="KW-0645">Protease</keyword>
<keyword evidence="5" id="KW-0997">Cell inner membrane</keyword>
<reference evidence="17 18" key="1">
    <citation type="submission" date="2018-02" db="EMBL/GenBank/DDBJ databases">
        <authorList>
            <person name="Cohen D.B."/>
            <person name="Kent A.D."/>
        </authorList>
    </citation>
    <scope>NUCLEOTIDE SEQUENCE [LARGE SCALE GENOMIC DNA]</scope>
    <source>
        <strain evidence="17 18">ULC007</strain>
    </source>
</reference>
<keyword evidence="8" id="KW-0378">Hydrolase</keyword>
<evidence type="ECO:0000256" key="3">
    <source>
        <dbReference type="ARBA" id="ARBA00007171"/>
    </source>
</evidence>
<dbReference type="GO" id="GO:0009002">
    <property type="term" value="F:serine-type D-Ala-D-Ala carboxypeptidase activity"/>
    <property type="evidence" value="ECO:0007669"/>
    <property type="project" value="InterPro"/>
</dbReference>
<dbReference type="PANTHER" id="PTHR30627">
    <property type="entry name" value="PEPTIDOGLYCAN D,D-TRANSPEPTIDASE"/>
    <property type="match status" value="1"/>
</dbReference>
<dbReference type="EMBL" id="PVWG01000076">
    <property type="protein sequence ID" value="PSB14820.1"/>
    <property type="molecule type" value="Genomic_DNA"/>
</dbReference>
<dbReference type="GO" id="GO:0071555">
    <property type="term" value="P:cell wall organization"/>
    <property type="evidence" value="ECO:0007669"/>
    <property type="project" value="UniProtKB-KW"/>
</dbReference>
<dbReference type="OrthoDB" id="9766847at2"/>
<keyword evidence="18" id="KW-1185">Reference proteome</keyword>
<feature type="transmembrane region" description="Helical" evidence="14">
    <location>
        <begin position="26"/>
        <end position="47"/>
    </location>
</feature>
<evidence type="ECO:0000256" key="6">
    <source>
        <dbReference type="ARBA" id="ARBA00022670"/>
    </source>
</evidence>
<keyword evidence="11 14" id="KW-1133">Transmembrane helix</keyword>
<name>A0A2T1D2W9_9CYAN</name>
<evidence type="ECO:0000256" key="4">
    <source>
        <dbReference type="ARBA" id="ARBA00022475"/>
    </source>
</evidence>
<dbReference type="SUPFAM" id="SSF56601">
    <property type="entry name" value="beta-lactamase/transpeptidase-like"/>
    <property type="match status" value="1"/>
</dbReference>
<dbReference type="GO" id="GO:0071972">
    <property type="term" value="F:peptidoglycan L,D-transpeptidase activity"/>
    <property type="evidence" value="ECO:0007669"/>
    <property type="project" value="TreeGrafter"/>
</dbReference>
<keyword evidence="12 14" id="KW-0472">Membrane</keyword>
<dbReference type="Gene3D" id="3.30.1390.30">
    <property type="entry name" value="Penicillin-binding protein 2a, domain 3"/>
    <property type="match status" value="1"/>
</dbReference>
<evidence type="ECO:0000256" key="1">
    <source>
        <dbReference type="ARBA" id="ARBA00004167"/>
    </source>
</evidence>
<evidence type="ECO:0000256" key="5">
    <source>
        <dbReference type="ARBA" id="ARBA00022519"/>
    </source>
</evidence>
<feature type="domain" description="Penicillin-binding protein dimerisation" evidence="16">
    <location>
        <begin position="70"/>
        <end position="240"/>
    </location>
</feature>
<evidence type="ECO:0000256" key="8">
    <source>
        <dbReference type="ARBA" id="ARBA00022801"/>
    </source>
</evidence>
<keyword evidence="10" id="KW-0573">Peptidoglycan synthesis</keyword>
<dbReference type="GO" id="GO:0008658">
    <property type="term" value="F:penicillin binding"/>
    <property type="evidence" value="ECO:0007669"/>
    <property type="project" value="InterPro"/>
</dbReference>
<dbReference type="GO" id="GO:0006508">
    <property type="term" value="P:proteolysis"/>
    <property type="evidence" value="ECO:0007669"/>
    <property type="project" value="UniProtKB-KW"/>
</dbReference>
<keyword evidence="9" id="KW-0133">Cell shape</keyword>
<dbReference type="GO" id="GO:0008360">
    <property type="term" value="P:regulation of cell shape"/>
    <property type="evidence" value="ECO:0007669"/>
    <property type="project" value="UniProtKB-KW"/>
</dbReference>
<evidence type="ECO:0000256" key="12">
    <source>
        <dbReference type="ARBA" id="ARBA00023136"/>
    </source>
</evidence>
<comment type="caution">
    <text evidence="17">The sequence shown here is derived from an EMBL/GenBank/DDBJ whole genome shotgun (WGS) entry which is preliminary data.</text>
</comment>
<dbReference type="InterPro" id="IPR050515">
    <property type="entry name" value="Beta-lactam/transpept"/>
</dbReference>
<comment type="subcellular location">
    <subcellularLocation>
        <location evidence="2">Cell membrane</location>
    </subcellularLocation>
    <subcellularLocation>
        <location evidence="1">Membrane</location>
        <topology evidence="1">Single-pass membrane protein</topology>
    </subcellularLocation>
</comment>
<evidence type="ECO:0000256" key="13">
    <source>
        <dbReference type="ARBA" id="ARBA00023316"/>
    </source>
</evidence>
<dbReference type="InterPro" id="IPR036138">
    <property type="entry name" value="PBP_dimer_sf"/>
</dbReference>
<dbReference type="InterPro" id="IPR012338">
    <property type="entry name" value="Beta-lactam/transpept-like"/>
</dbReference>
<dbReference type="AlphaFoldDB" id="A0A2T1D2W9"/>
<dbReference type="GO" id="GO:0005886">
    <property type="term" value="C:plasma membrane"/>
    <property type="evidence" value="ECO:0007669"/>
    <property type="project" value="UniProtKB-SubCell"/>
</dbReference>
<organism evidence="17 18">
    <name type="scientific">Phormidesmis priestleyi ULC007</name>
    <dbReference type="NCBI Taxonomy" id="1920490"/>
    <lineage>
        <taxon>Bacteria</taxon>
        <taxon>Bacillati</taxon>
        <taxon>Cyanobacteriota</taxon>
        <taxon>Cyanophyceae</taxon>
        <taxon>Leptolyngbyales</taxon>
        <taxon>Leptolyngbyaceae</taxon>
        <taxon>Phormidesmis</taxon>
    </lineage>
</organism>
<dbReference type="Proteomes" id="UP000238634">
    <property type="component" value="Unassembled WGS sequence"/>
</dbReference>
<dbReference type="RefSeq" id="WP_073075247.1">
    <property type="nucleotide sequence ID" value="NZ_MPPI01000069.1"/>
</dbReference>
<comment type="similarity">
    <text evidence="3">Belongs to the transpeptidase family.</text>
</comment>
<evidence type="ECO:0000259" key="15">
    <source>
        <dbReference type="Pfam" id="PF00905"/>
    </source>
</evidence>
<evidence type="ECO:0000256" key="10">
    <source>
        <dbReference type="ARBA" id="ARBA00022984"/>
    </source>
</evidence>
<keyword evidence="7 14" id="KW-0812">Transmembrane</keyword>
<dbReference type="NCBIfam" id="TIGR03423">
    <property type="entry name" value="pbp2_mrdA"/>
    <property type="match status" value="1"/>
</dbReference>
<dbReference type="Pfam" id="PF03717">
    <property type="entry name" value="PBP_dimer"/>
    <property type="match status" value="1"/>
</dbReference>
<evidence type="ECO:0000256" key="2">
    <source>
        <dbReference type="ARBA" id="ARBA00004236"/>
    </source>
</evidence>
<reference evidence="17 18" key="2">
    <citation type="submission" date="2018-03" db="EMBL/GenBank/DDBJ databases">
        <title>The ancient ancestry and fast evolution of plastids.</title>
        <authorList>
            <person name="Moore K.R."/>
            <person name="Magnabosco C."/>
            <person name="Momper L."/>
            <person name="Gold D.A."/>
            <person name="Bosak T."/>
            <person name="Fournier G.P."/>
        </authorList>
    </citation>
    <scope>NUCLEOTIDE SEQUENCE [LARGE SCALE GENOMIC DNA]</scope>
    <source>
        <strain evidence="17 18">ULC007</strain>
    </source>
</reference>
<dbReference type="SUPFAM" id="SSF56519">
    <property type="entry name" value="Penicillin binding protein dimerisation domain"/>
    <property type="match status" value="1"/>
</dbReference>